<dbReference type="PANTHER" id="PTHR35186">
    <property type="entry name" value="ANK_REP_REGION DOMAIN-CONTAINING PROTEIN"/>
    <property type="match status" value="1"/>
</dbReference>
<dbReference type="Proteomes" id="UP000327013">
    <property type="component" value="Unassembled WGS sequence"/>
</dbReference>
<proteinExistence type="predicted"/>
<comment type="caution">
    <text evidence="2">The sequence shown here is derived from an EMBL/GenBank/DDBJ whole genome shotgun (WGS) entry which is preliminary data.</text>
</comment>
<dbReference type="PANTHER" id="PTHR35186:SF4">
    <property type="entry name" value="PRION-INHIBITION AND PROPAGATION HELO DOMAIN-CONTAINING PROTEIN"/>
    <property type="match status" value="1"/>
</dbReference>
<dbReference type="OrthoDB" id="5331891at2759"/>
<dbReference type="InterPro" id="IPR056002">
    <property type="entry name" value="DUF7580"/>
</dbReference>
<sequence length="608" mass="68680">MTGFEIAGVALAVPPLIFYALDNYKRMLKPLTRYARFESALGDLEAMVNTSQLKFSAEIQILLSAIFDEDEAWAMVTDPNHPSWHDQDLDTKQLLKSHLDTTGSYDTFLLHVGCIVKVIQPLQAEVSELVSGSLQDSGDKRPSKRQRAKILKERLGFSFKDDYFKKRLGEIDTHVRELKNLVEQRDRIAMTRKLYKSCAVRKGKKVNSLQPFVVIQESSKALFETVQCTRHTAHNTHLGLLPRIEDLKVAQIWFDLLFPSILDDSYLTPNDLGLLLRIESCLRSKEALKAEQNQTAGNSISVVSPTPSIPSQLILLSHALAHEPRTKRVRFETESPCAEDFAAVCSTKVQTLAPDFCQWLSQNIRATTTKLPEDRCIGCLDRNARHQLRFHIEAEVASRKKPVSISLRKLLEMMKAGHLKGRLPFREKLRFARILASAVLSFYNTPWLSSGAWDTANIVFCNVDADADLDTNPLPDPYISVSVTAAKAPQPTSDNIHITNLLVFRLGIMLLELAFEQPLESMQIPADRAKASDPLDIQFATAKRLLRDVKDKTGSHKYEEVVEKCLLQYGRDEPLERCSEAKRVQYHSDIVQELQGLEDKLRDIYLGG</sequence>
<dbReference type="AlphaFoldDB" id="A0A5N6KU53"/>
<name>A0A5N6KU53_9ROSI</name>
<evidence type="ECO:0000313" key="2">
    <source>
        <dbReference type="EMBL" id="KAB8346036.1"/>
    </source>
</evidence>
<gene>
    <name evidence="2" type="ORF">FH972_023088</name>
</gene>
<keyword evidence="3" id="KW-1185">Reference proteome</keyword>
<reference evidence="2 3" key="1">
    <citation type="submission" date="2019-06" db="EMBL/GenBank/DDBJ databases">
        <title>A chromosomal-level reference genome of Carpinus fangiana (Coryloideae, Betulaceae).</title>
        <authorList>
            <person name="Yang X."/>
            <person name="Wang Z."/>
            <person name="Zhang L."/>
            <person name="Hao G."/>
            <person name="Liu J."/>
            <person name="Yang Y."/>
        </authorList>
    </citation>
    <scope>NUCLEOTIDE SEQUENCE [LARGE SCALE GENOMIC DNA]</scope>
    <source>
        <strain evidence="2">Cfa_2016G</strain>
        <tissue evidence="2">Leaf</tissue>
    </source>
</reference>
<evidence type="ECO:0000259" key="1">
    <source>
        <dbReference type="Pfam" id="PF24476"/>
    </source>
</evidence>
<dbReference type="Pfam" id="PF24476">
    <property type="entry name" value="DUF7580"/>
    <property type="match status" value="1"/>
</dbReference>
<organism evidence="2 3">
    <name type="scientific">Carpinus fangiana</name>
    <dbReference type="NCBI Taxonomy" id="176857"/>
    <lineage>
        <taxon>Eukaryota</taxon>
        <taxon>Viridiplantae</taxon>
        <taxon>Streptophyta</taxon>
        <taxon>Embryophyta</taxon>
        <taxon>Tracheophyta</taxon>
        <taxon>Spermatophyta</taxon>
        <taxon>Magnoliopsida</taxon>
        <taxon>eudicotyledons</taxon>
        <taxon>Gunneridae</taxon>
        <taxon>Pentapetalae</taxon>
        <taxon>rosids</taxon>
        <taxon>fabids</taxon>
        <taxon>Fagales</taxon>
        <taxon>Betulaceae</taxon>
        <taxon>Carpinus</taxon>
    </lineage>
</organism>
<dbReference type="EMBL" id="VIBQ01000013">
    <property type="protein sequence ID" value="KAB8346036.1"/>
    <property type="molecule type" value="Genomic_DNA"/>
</dbReference>
<accession>A0A5N6KU53</accession>
<protein>
    <recommendedName>
        <fullName evidence="1">DUF7580 domain-containing protein</fullName>
    </recommendedName>
</protein>
<feature type="domain" description="DUF7580" evidence="1">
    <location>
        <begin position="398"/>
        <end position="571"/>
    </location>
</feature>
<evidence type="ECO:0000313" key="3">
    <source>
        <dbReference type="Proteomes" id="UP000327013"/>
    </source>
</evidence>